<gene>
    <name evidence="1" type="ORF">K488DRAFT_85191</name>
</gene>
<dbReference type="EMBL" id="MU273527">
    <property type="protein sequence ID" value="KAI0033109.1"/>
    <property type="molecule type" value="Genomic_DNA"/>
</dbReference>
<evidence type="ECO:0000313" key="2">
    <source>
        <dbReference type="Proteomes" id="UP000814128"/>
    </source>
</evidence>
<evidence type="ECO:0000313" key="1">
    <source>
        <dbReference type="EMBL" id="KAI0033109.1"/>
    </source>
</evidence>
<proteinExistence type="predicted"/>
<sequence>MSIIKHPPFTDSLQSLTLSILPRLDSLATHTYPILESITISRRPYISNVLMVMEDVVPSQLPALRKLQLSHCFIPWPLASGLFSALTELIIALDPGGLRSASAPKFIPALAFQDFIEKIPNIVHLTLQEAFPWPIKPPFSAETPYISLPSSLQSIYFAFLKRTRLCIPFIKSIVVSPSVSFGIRFGAKQRWVQALTTFILASRPHPRSVRLRMKEVEDDLSLFWFLVTLSPKPLGPIAAKPEARETDLGCSAFTTPPFSGLPLDRIETLLLHAVHCSKELLTFSDEWWATTLSHAQNVRTLELTIDRDWFSPVMRALAGCVRMHPEQPILPRLHTLVLIDPEPSIRSVHTQMKDITSLRRLDVIRWCLVARADAGVSVHALALPFRFKGISWAEDLRYHVDKLFFGKDLCDAQWIE</sequence>
<name>A0ACB8QMN1_9AGAM</name>
<keyword evidence="2" id="KW-1185">Reference proteome</keyword>
<protein>
    <submittedName>
        <fullName evidence="1">Uncharacterized protein</fullName>
    </submittedName>
</protein>
<accession>A0ACB8QMN1</accession>
<comment type="caution">
    <text evidence="1">The sequence shown here is derived from an EMBL/GenBank/DDBJ whole genome shotgun (WGS) entry which is preliminary data.</text>
</comment>
<organism evidence="1 2">
    <name type="scientific">Vararia minispora EC-137</name>
    <dbReference type="NCBI Taxonomy" id="1314806"/>
    <lineage>
        <taxon>Eukaryota</taxon>
        <taxon>Fungi</taxon>
        <taxon>Dikarya</taxon>
        <taxon>Basidiomycota</taxon>
        <taxon>Agaricomycotina</taxon>
        <taxon>Agaricomycetes</taxon>
        <taxon>Russulales</taxon>
        <taxon>Lachnocladiaceae</taxon>
        <taxon>Vararia</taxon>
    </lineage>
</organism>
<reference evidence="1" key="1">
    <citation type="submission" date="2021-02" db="EMBL/GenBank/DDBJ databases">
        <authorList>
            <consortium name="DOE Joint Genome Institute"/>
            <person name="Ahrendt S."/>
            <person name="Looney B.P."/>
            <person name="Miyauchi S."/>
            <person name="Morin E."/>
            <person name="Drula E."/>
            <person name="Courty P.E."/>
            <person name="Chicoki N."/>
            <person name="Fauchery L."/>
            <person name="Kohler A."/>
            <person name="Kuo A."/>
            <person name="Labutti K."/>
            <person name="Pangilinan J."/>
            <person name="Lipzen A."/>
            <person name="Riley R."/>
            <person name="Andreopoulos W."/>
            <person name="He G."/>
            <person name="Johnson J."/>
            <person name="Barry K.W."/>
            <person name="Grigoriev I.V."/>
            <person name="Nagy L."/>
            <person name="Hibbett D."/>
            <person name="Henrissat B."/>
            <person name="Matheny P.B."/>
            <person name="Labbe J."/>
            <person name="Martin F."/>
        </authorList>
    </citation>
    <scope>NUCLEOTIDE SEQUENCE</scope>
    <source>
        <strain evidence="1">EC-137</strain>
    </source>
</reference>
<dbReference type="Proteomes" id="UP000814128">
    <property type="component" value="Unassembled WGS sequence"/>
</dbReference>
<reference evidence="1" key="2">
    <citation type="journal article" date="2022" name="New Phytol.">
        <title>Evolutionary transition to the ectomycorrhizal habit in the genomes of a hyperdiverse lineage of mushroom-forming fungi.</title>
        <authorList>
            <person name="Looney B."/>
            <person name="Miyauchi S."/>
            <person name="Morin E."/>
            <person name="Drula E."/>
            <person name="Courty P.E."/>
            <person name="Kohler A."/>
            <person name="Kuo A."/>
            <person name="LaButti K."/>
            <person name="Pangilinan J."/>
            <person name="Lipzen A."/>
            <person name="Riley R."/>
            <person name="Andreopoulos W."/>
            <person name="He G."/>
            <person name="Johnson J."/>
            <person name="Nolan M."/>
            <person name="Tritt A."/>
            <person name="Barry K.W."/>
            <person name="Grigoriev I.V."/>
            <person name="Nagy L.G."/>
            <person name="Hibbett D."/>
            <person name="Henrissat B."/>
            <person name="Matheny P.B."/>
            <person name="Labbe J."/>
            <person name="Martin F.M."/>
        </authorList>
    </citation>
    <scope>NUCLEOTIDE SEQUENCE</scope>
    <source>
        <strain evidence="1">EC-137</strain>
    </source>
</reference>